<evidence type="ECO:0000313" key="2">
    <source>
        <dbReference type="EMBL" id="VAW16596.1"/>
    </source>
</evidence>
<dbReference type="EMBL" id="UOEM01000098">
    <property type="protein sequence ID" value="VAW16596.1"/>
    <property type="molecule type" value="Genomic_DNA"/>
</dbReference>
<name>A0A3B0UAV0_9ZZZZ</name>
<gene>
    <name evidence="2" type="ORF">MNBD_ALPHA09-1130</name>
</gene>
<proteinExistence type="predicted"/>
<sequence>MRKSNGSTPARKGRQSHRKGTGRTTTATTISGGERRKTKPQQSPPAGRVTQIPAYKTMDSKSLDTALYIVAMTQELRNMAGDSGLDFLAYLLDMAAEEADGVIRHESQAASADTRRGMA</sequence>
<organism evidence="2">
    <name type="scientific">hydrothermal vent metagenome</name>
    <dbReference type="NCBI Taxonomy" id="652676"/>
    <lineage>
        <taxon>unclassified sequences</taxon>
        <taxon>metagenomes</taxon>
        <taxon>ecological metagenomes</taxon>
    </lineage>
</organism>
<feature type="region of interest" description="Disordered" evidence="1">
    <location>
        <begin position="1"/>
        <end position="56"/>
    </location>
</feature>
<feature type="compositionally biased region" description="Basic residues" evidence="1">
    <location>
        <begin position="11"/>
        <end position="21"/>
    </location>
</feature>
<dbReference type="AlphaFoldDB" id="A0A3B0UAV0"/>
<evidence type="ECO:0000256" key="1">
    <source>
        <dbReference type="SAM" id="MobiDB-lite"/>
    </source>
</evidence>
<reference evidence="2" key="1">
    <citation type="submission" date="2018-06" db="EMBL/GenBank/DDBJ databases">
        <authorList>
            <person name="Zhirakovskaya E."/>
        </authorList>
    </citation>
    <scope>NUCLEOTIDE SEQUENCE</scope>
</reference>
<protein>
    <submittedName>
        <fullName evidence="2">Uncharacterized protein</fullName>
    </submittedName>
</protein>
<feature type="compositionally biased region" description="Low complexity" evidence="1">
    <location>
        <begin position="22"/>
        <end position="32"/>
    </location>
</feature>
<accession>A0A3B0UAV0</accession>